<dbReference type="InterPro" id="IPR050465">
    <property type="entry name" value="UPF0194_transport"/>
</dbReference>
<evidence type="ECO:0000256" key="3">
    <source>
        <dbReference type="SAM" id="Coils"/>
    </source>
</evidence>
<keyword evidence="7" id="KW-1185">Reference proteome</keyword>
<feature type="region of interest" description="Disordered" evidence="4">
    <location>
        <begin position="25"/>
        <end position="88"/>
    </location>
</feature>
<sequence>MKRFVYLTLIMVALTTNGFPPHALAGSAVQDTAHSPDREEKSAEKGASTEEQPAEEGAAKPKTSKENSSAATGADSAAERKDEPKEPEVLKVEGVFEAVQAWELIHDLDQIQTLEIEKILPHGTVVTKGQTVVWFDAESIDKKIATAEIELKLAELAAADDQFSYDQFLETQKLDRDAAERARHQARQNYDNYVKVDREQTIANAKFSLKNSQYYLENAQEELTQLTQMYEEDDLTEESEEIVMKRAKQAVESAEFNLENAKVRTSRIMDQTVPQRDKTEEADLAKAEMAYQKAIHELTSSKQQRDLKRKQAATELAEKSENFETLLQQRKEIVMKSPGDGIVMHGELTRGALGAKPSSIEAGSKISQDQVIATIVNPDRLRVRLELSETQLAQVVPDAKCVVKPNSLPDTAFNGIVARTDKVPFAAKKFDAEVKLKGKIDDSIVPTMTCSVEFTK</sequence>
<evidence type="ECO:0000256" key="1">
    <source>
        <dbReference type="ARBA" id="ARBA00004196"/>
    </source>
</evidence>
<evidence type="ECO:0000256" key="2">
    <source>
        <dbReference type="ARBA" id="ARBA00023054"/>
    </source>
</evidence>
<keyword evidence="5" id="KW-0732">Signal</keyword>
<evidence type="ECO:0000256" key="5">
    <source>
        <dbReference type="SAM" id="SignalP"/>
    </source>
</evidence>
<reference evidence="6 7" key="1">
    <citation type="journal article" date="2020" name="Antonie Van Leeuwenhoek">
        <title>Rhodopirellula heiligendammensis sp. nov., Rhodopirellula pilleata sp. nov., and Rhodopirellula solitaria sp. nov. isolated from natural or artificial marine surfaces in Northern Germany and California, USA, and emended description of the genus Rhodopirellula.</title>
        <authorList>
            <person name="Kallscheuer N."/>
            <person name="Wiegand S."/>
            <person name="Jogler M."/>
            <person name="Boedeker C."/>
            <person name="Peeters S.H."/>
            <person name="Rast P."/>
            <person name="Heuer A."/>
            <person name="Jetten M.S.M."/>
            <person name="Rohde M."/>
            <person name="Jogler C."/>
        </authorList>
    </citation>
    <scope>NUCLEOTIDE SEQUENCE [LARGE SCALE GENOMIC DNA]</scope>
    <source>
        <strain evidence="6 7">Poly21</strain>
    </source>
</reference>
<protein>
    <submittedName>
        <fullName evidence="6">HlyD family secretion protein</fullName>
    </submittedName>
</protein>
<dbReference type="AlphaFoldDB" id="A0A5C6BXB9"/>
<organism evidence="6 7">
    <name type="scientific">Allorhodopirellula heiligendammensis</name>
    <dbReference type="NCBI Taxonomy" id="2714739"/>
    <lineage>
        <taxon>Bacteria</taxon>
        <taxon>Pseudomonadati</taxon>
        <taxon>Planctomycetota</taxon>
        <taxon>Planctomycetia</taxon>
        <taxon>Pirellulales</taxon>
        <taxon>Pirellulaceae</taxon>
        <taxon>Allorhodopirellula</taxon>
    </lineage>
</organism>
<feature type="coiled-coil region" evidence="3">
    <location>
        <begin position="137"/>
        <end position="329"/>
    </location>
</feature>
<feature type="compositionally biased region" description="Basic and acidic residues" evidence="4">
    <location>
        <begin position="77"/>
        <end position="88"/>
    </location>
</feature>
<dbReference type="GO" id="GO:0030313">
    <property type="term" value="C:cell envelope"/>
    <property type="evidence" value="ECO:0007669"/>
    <property type="project" value="UniProtKB-SubCell"/>
</dbReference>
<evidence type="ECO:0000313" key="6">
    <source>
        <dbReference type="EMBL" id="TWU16605.1"/>
    </source>
</evidence>
<dbReference type="PANTHER" id="PTHR32347:SF14">
    <property type="entry name" value="EFFLUX SYSTEM COMPONENT YKNX-RELATED"/>
    <property type="match status" value="1"/>
</dbReference>
<evidence type="ECO:0000313" key="7">
    <source>
        <dbReference type="Proteomes" id="UP000319908"/>
    </source>
</evidence>
<feature type="chain" id="PRO_5022703124" evidence="5">
    <location>
        <begin position="26"/>
        <end position="456"/>
    </location>
</feature>
<gene>
    <name evidence="6" type="ORF">Poly21_38100</name>
</gene>
<dbReference type="Gene3D" id="2.40.30.170">
    <property type="match status" value="1"/>
</dbReference>
<dbReference type="RefSeq" id="WP_302119417.1">
    <property type="nucleotide sequence ID" value="NZ_SJPU01000002.1"/>
</dbReference>
<comment type="subcellular location">
    <subcellularLocation>
        <location evidence="1">Cell envelope</location>
    </subcellularLocation>
</comment>
<dbReference type="Proteomes" id="UP000319908">
    <property type="component" value="Unassembled WGS sequence"/>
</dbReference>
<accession>A0A5C6BXB9</accession>
<feature type="signal peptide" evidence="5">
    <location>
        <begin position="1"/>
        <end position="25"/>
    </location>
</feature>
<name>A0A5C6BXB9_9BACT</name>
<evidence type="ECO:0000256" key="4">
    <source>
        <dbReference type="SAM" id="MobiDB-lite"/>
    </source>
</evidence>
<proteinExistence type="predicted"/>
<feature type="compositionally biased region" description="Basic and acidic residues" evidence="4">
    <location>
        <begin position="34"/>
        <end position="48"/>
    </location>
</feature>
<keyword evidence="2 3" id="KW-0175">Coiled coil</keyword>
<dbReference type="PANTHER" id="PTHR32347">
    <property type="entry name" value="EFFLUX SYSTEM COMPONENT YKNX-RELATED"/>
    <property type="match status" value="1"/>
</dbReference>
<comment type="caution">
    <text evidence="6">The sequence shown here is derived from an EMBL/GenBank/DDBJ whole genome shotgun (WGS) entry which is preliminary data.</text>
</comment>
<dbReference type="EMBL" id="SJPU01000002">
    <property type="protein sequence ID" value="TWU16605.1"/>
    <property type="molecule type" value="Genomic_DNA"/>
</dbReference>